<evidence type="ECO:0000313" key="2">
    <source>
        <dbReference type="EMBL" id="KAB1657833.1"/>
    </source>
</evidence>
<evidence type="ECO:0000313" key="3">
    <source>
        <dbReference type="Proteomes" id="UP000467240"/>
    </source>
</evidence>
<dbReference type="InterPro" id="IPR046550">
    <property type="entry name" value="DUF6704"/>
</dbReference>
<feature type="transmembrane region" description="Helical" evidence="1">
    <location>
        <begin position="48"/>
        <end position="66"/>
    </location>
</feature>
<keyword evidence="3" id="KW-1185">Reference proteome</keyword>
<protein>
    <submittedName>
        <fullName evidence="2">Uncharacterized protein</fullName>
    </submittedName>
</protein>
<dbReference type="EMBL" id="WBJZ01000008">
    <property type="protein sequence ID" value="KAB1657833.1"/>
    <property type="molecule type" value="Genomic_DNA"/>
</dbReference>
<dbReference type="Pfam" id="PF20447">
    <property type="entry name" value="DUF6704"/>
    <property type="match status" value="1"/>
</dbReference>
<keyword evidence="1" id="KW-1133">Transmembrane helix</keyword>
<dbReference type="AlphaFoldDB" id="A0A7J5BUN8"/>
<organism evidence="2 3">
    <name type="scientific">Pseudoclavibacter chungangensis</name>
    <dbReference type="NCBI Taxonomy" id="587635"/>
    <lineage>
        <taxon>Bacteria</taxon>
        <taxon>Bacillati</taxon>
        <taxon>Actinomycetota</taxon>
        <taxon>Actinomycetes</taxon>
        <taxon>Micrococcales</taxon>
        <taxon>Microbacteriaceae</taxon>
        <taxon>Pseudoclavibacter</taxon>
    </lineage>
</organism>
<keyword evidence="1" id="KW-0472">Membrane</keyword>
<reference evidence="2 3" key="1">
    <citation type="submission" date="2019-09" db="EMBL/GenBank/DDBJ databases">
        <title>Phylogeny of genus Pseudoclavibacter and closely related genus.</title>
        <authorList>
            <person name="Li Y."/>
        </authorList>
    </citation>
    <scope>NUCLEOTIDE SEQUENCE [LARGE SCALE GENOMIC DNA]</scope>
    <source>
        <strain evidence="2 3">DSM 23821</strain>
    </source>
</reference>
<dbReference type="NCBIfam" id="NF041681">
    <property type="entry name" value="HGxxPAAW"/>
    <property type="match status" value="1"/>
</dbReference>
<proteinExistence type="predicted"/>
<dbReference type="RefSeq" id="WP_158040315.1">
    <property type="nucleotide sequence ID" value="NZ_JACCFV010000001.1"/>
</dbReference>
<gene>
    <name evidence="2" type="ORF">F8O01_07765</name>
</gene>
<dbReference type="Proteomes" id="UP000467240">
    <property type="component" value="Unassembled WGS sequence"/>
</dbReference>
<comment type="caution">
    <text evidence="2">The sequence shown here is derived from an EMBL/GenBank/DDBJ whole genome shotgun (WGS) entry which is preliminary data.</text>
</comment>
<keyword evidence="1" id="KW-0812">Transmembrane</keyword>
<sequence length="76" mass="8042">MTEKAVTTAAQEHHEDEGHSVAAWTSVVVMLVGVTLGTFGIWFANEVLVWVGVGLLVVGAILWPVLRAAGFGPKVD</sequence>
<accession>A0A7J5BUN8</accession>
<evidence type="ECO:0000256" key="1">
    <source>
        <dbReference type="SAM" id="Phobius"/>
    </source>
</evidence>
<feature type="transmembrane region" description="Helical" evidence="1">
    <location>
        <begin position="21"/>
        <end position="42"/>
    </location>
</feature>
<name>A0A7J5BUN8_9MICO</name>